<gene>
    <name evidence="2" type="ORF">NBR_LOCUS13126</name>
</gene>
<keyword evidence="3" id="KW-1185">Reference proteome</keyword>
<feature type="region of interest" description="Disordered" evidence="1">
    <location>
        <begin position="37"/>
        <end position="70"/>
    </location>
</feature>
<dbReference type="AlphaFoldDB" id="A0A158R158"/>
<reference evidence="4" key="1">
    <citation type="submission" date="2016-04" db="UniProtKB">
        <authorList>
            <consortium name="WormBaseParasite"/>
        </authorList>
    </citation>
    <scope>IDENTIFICATION</scope>
</reference>
<evidence type="ECO:0000313" key="4">
    <source>
        <dbReference type="WBParaSite" id="NBR_0001312501-mRNA-1"/>
    </source>
</evidence>
<name>A0A158R158_NIPBR</name>
<proteinExistence type="predicted"/>
<dbReference type="EMBL" id="UYSL01020950">
    <property type="protein sequence ID" value="VDL76715.1"/>
    <property type="molecule type" value="Genomic_DNA"/>
</dbReference>
<reference evidence="2 3" key="2">
    <citation type="submission" date="2018-11" db="EMBL/GenBank/DDBJ databases">
        <authorList>
            <consortium name="Pathogen Informatics"/>
        </authorList>
    </citation>
    <scope>NUCLEOTIDE SEQUENCE [LARGE SCALE GENOMIC DNA]</scope>
</reference>
<dbReference type="Proteomes" id="UP000271162">
    <property type="component" value="Unassembled WGS sequence"/>
</dbReference>
<dbReference type="WBParaSite" id="NBR_0001312501-mRNA-1">
    <property type="protein sequence ID" value="NBR_0001312501-mRNA-1"/>
    <property type="gene ID" value="NBR_0001312501"/>
</dbReference>
<evidence type="ECO:0000313" key="2">
    <source>
        <dbReference type="EMBL" id="VDL76715.1"/>
    </source>
</evidence>
<dbReference type="OMA" id="CLVCKIV"/>
<evidence type="ECO:0000313" key="3">
    <source>
        <dbReference type="Proteomes" id="UP000271162"/>
    </source>
</evidence>
<feature type="compositionally biased region" description="Low complexity" evidence="1">
    <location>
        <begin position="37"/>
        <end position="51"/>
    </location>
</feature>
<protein>
    <submittedName>
        <fullName evidence="2 4">Uncharacterized protein</fullName>
    </submittedName>
</protein>
<sequence>MTLHNIGLHLIGLALFIVLLLLLCLLCKVVDKAIVTPRKSSTTSRRSNTSRRQGEIPLTPLMGNGRKDSI</sequence>
<evidence type="ECO:0000256" key="1">
    <source>
        <dbReference type="SAM" id="MobiDB-lite"/>
    </source>
</evidence>
<organism evidence="4">
    <name type="scientific">Nippostrongylus brasiliensis</name>
    <name type="common">Rat hookworm</name>
    <dbReference type="NCBI Taxonomy" id="27835"/>
    <lineage>
        <taxon>Eukaryota</taxon>
        <taxon>Metazoa</taxon>
        <taxon>Ecdysozoa</taxon>
        <taxon>Nematoda</taxon>
        <taxon>Chromadorea</taxon>
        <taxon>Rhabditida</taxon>
        <taxon>Rhabditina</taxon>
        <taxon>Rhabditomorpha</taxon>
        <taxon>Strongyloidea</taxon>
        <taxon>Heligmosomidae</taxon>
        <taxon>Nippostrongylus</taxon>
    </lineage>
</organism>
<accession>A0A158R158</accession>